<keyword evidence="1" id="KW-0732">Signal</keyword>
<organism evidence="2 3">
    <name type="scientific">Tripterygium wilfordii</name>
    <name type="common">Thunder God vine</name>
    <dbReference type="NCBI Taxonomy" id="458696"/>
    <lineage>
        <taxon>Eukaryota</taxon>
        <taxon>Viridiplantae</taxon>
        <taxon>Streptophyta</taxon>
        <taxon>Embryophyta</taxon>
        <taxon>Tracheophyta</taxon>
        <taxon>Spermatophyta</taxon>
        <taxon>Magnoliopsida</taxon>
        <taxon>eudicotyledons</taxon>
        <taxon>Gunneridae</taxon>
        <taxon>Pentapetalae</taxon>
        <taxon>rosids</taxon>
        <taxon>fabids</taxon>
        <taxon>Celastrales</taxon>
        <taxon>Celastraceae</taxon>
        <taxon>Tripterygium</taxon>
    </lineage>
</organism>
<name>A0A7J7CMD1_TRIWF</name>
<evidence type="ECO:0000313" key="2">
    <source>
        <dbReference type="EMBL" id="KAF5735188.1"/>
    </source>
</evidence>
<keyword evidence="3" id="KW-1185">Reference proteome</keyword>
<gene>
    <name evidence="2" type="ORF">HS088_TW15G00688</name>
</gene>
<comment type="caution">
    <text evidence="2">The sequence shown here is derived from an EMBL/GenBank/DDBJ whole genome shotgun (WGS) entry which is preliminary data.</text>
</comment>
<proteinExistence type="predicted"/>
<dbReference type="InParanoid" id="A0A7J7CMD1"/>
<protein>
    <submittedName>
        <fullName evidence="2">Uncharacterized protein</fullName>
    </submittedName>
</protein>
<evidence type="ECO:0000256" key="1">
    <source>
        <dbReference type="SAM" id="SignalP"/>
    </source>
</evidence>
<accession>A0A7J7CMD1</accession>
<dbReference type="Proteomes" id="UP000593562">
    <property type="component" value="Unassembled WGS sequence"/>
</dbReference>
<reference evidence="2 3" key="1">
    <citation type="journal article" date="2020" name="Nat. Commun.">
        <title>Genome of Tripterygium wilfordii and identification of cytochrome P450 involved in triptolide biosynthesis.</title>
        <authorList>
            <person name="Tu L."/>
            <person name="Su P."/>
            <person name="Zhang Z."/>
            <person name="Gao L."/>
            <person name="Wang J."/>
            <person name="Hu T."/>
            <person name="Zhou J."/>
            <person name="Zhang Y."/>
            <person name="Zhao Y."/>
            <person name="Liu Y."/>
            <person name="Song Y."/>
            <person name="Tong Y."/>
            <person name="Lu Y."/>
            <person name="Yang J."/>
            <person name="Xu C."/>
            <person name="Jia M."/>
            <person name="Peters R.J."/>
            <person name="Huang L."/>
            <person name="Gao W."/>
        </authorList>
    </citation>
    <scope>NUCLEOTIDE SEQUENCE [LARGE SCALE GENOMIC DNA]</scope>
    <source>
        <strain evidence="3">cv. XIE 37</strain>
        <tissue evidence="2">Leaf</tissue>
    </source>
</reference>
<evidence type="ECO:0000313" key="3">
    <source>
        <dbReference type="Proteomes" id="UP000593562"/>
    </source>
</evidence>
<feature type="chain" id="PRO_5029834156" evidence="1">
    <location>
        <begin position="20"/>
        <end position="63"/>
    </location>
</feature>
<feature type="signal peptide" evidence="1">
    <location>
        <begin position="1"/>
        <end position="19"/>
    </location>
</feature>
<dbReference type="AlphaFoldDB" id="A0A7J7CMD1"/>
<sequence length="63" mass="6717">MRASIGVVLFLLLISYAFSSSSAVPATRGLKLIKQNPFPIQDLVAQGTMELSGDDGEVLLSSY</sequence>
<dbReference type="EMBL" id="JAAARO010000015">
    <property type="protein sequence ID" value="KAF5735188.1"/>
    <property type="molecule type" value="Genomic_DNA"/>
</dbReference>